<accession>A0ABW0W5W6</accession>
<evidence type="ECO:0000313" key="5">
    <source>
        <dbReference type="Proteomes" id="UP001596047"/>
    </source>
</evidence>
<evidence type="ECO:0000256" key="1">
    <source>
        <dbReference type="ARBA" id="ARBA00007637"/>
    </source>
</evidence>
<evidence type="ECO:0000256" key="2">
    <source>
        <dbReference type="SAM" id="MobiDB-lite"/>
    </source>
</evidence>
<dbReference type="Gene3D" id="3.40.50.720">
    <property type="entry name" value="NAD(P)-binding Rossmann-like Domain"/>
    <property type="match status" value="1"/>
</dbReference>
<gene>
    <name evidence="4" type="ORF">ACFPYJ_31140</name>
</gene>
<dbReference type="InterPro" id="IPR036291">
    <property type="entry name" value="NAD(P)-bd_dom_sf"/>
</dbReference>
<feature type="region of interest" description="Disordered" evidence="2">
    <location>
        <begin position="299"/>
        <end position="318"/>
    </location>
</feature>
<name>A0ABW0W5W6_9BACL</name>
<organism evidence="4 5">
    <name type="scientific">Paenibacillus solisilvae</name>
    <dbReference type="NCBI Taxonomy" id="2486751"/>
    <lineage>
        <taxon>Bacteria</taxon>
        <taxon>Bacillati</taxon>
        <taxon>Bacillota</taxon>
        <taxon>Bacilli</taxon>
        <taxon>Bacillales</taxon>
        <taxon>Paenibacillaceae</taxon>
        <taxon>Paenibacillus</taxon>
    </lineage>
</organism>
<feature type="domain" description="NAD-dependent epimerase/dehydratase" evidence="3">
    <location>
        <begin position="4"/>
        <end position="233"/>
    </location>
</feature>
<dbReference type="PANTHER" id="PTHR43000">
    <property type="entry name" value="DTDP-D-GLUCOSE 4,6-DEHYDRATASE-RELATED"/>
    <property type="match status" value="1"/>
</dbReference>
<dbReference type="SUPFAM" id="SSF51735">
    <property type="entry name" value="NAD(P)-binding Rossmann-fold domains"/>
    <property type="match status" value="1"/>
</dbReference>
<evidence type="ECO:0000259" key="3">
    <source>
        <dbReference type="Pfam" id="PF01370"/>
    </source>
</evidence>
<dbReference type="Gene3D" id="3.90.25.10">
    <property type="entry name" value="UDP-galactose 4-epimerase, domain 1"/>
    <property type="match status" value="1"/>
</dbReference>
<dbReference type="InterPro" id="IPR001509">
    <property type="entry name" value="Epimerase_deHydtase"/>
</dbReference>
<dbReference type="Pfam" id="PF01370">
    <property type="entry name" value="Epimerase"/>
    <property type="match status" value="1"/>
</dbReference>
<reference evidence="5" key="1">
    <citation type="journal article" date="2019" name="Int. J. Syst. Evol. Microbiol.">
        <title>The Global Catalogue of Microorganisms (GCM) 10K type strain sequencing project: providing services to taxonomists for standard genome sequencing and annotation.</title>
        <authorList>
            <consortium name="The Broad Institute Genomics Platform"/>
            <consortium name="The Broad Institute Genome Sequencing Center for Infectious Disease"/>
            <person name="Wu L."/>
            <person name="Ma J."/>
        </authorList>
    </citation>
    <scope>NUCLEOTIDE SEQUENCE [LARGE SCALE GENOMIC DNA]</scope>
    <source>
        <strain evidence="5">CGMCC 1.3240</strain>
    </source>
</reference>
<dbReference type="RefSeq" id="WP_379192151.1">
    <property type="nucleotide sequence ID" value="NZ_JBHSOW010000127.1"/>
</dbReference>
<protein>
    <submittedName>
        <fullName evidence="4">NAD-dependent epimerase/dehydratase family protein</fullName>
    </submittedName>
</protein>
<dbReference type="Proteomes" id="UP001596047">
    <property type="component" value="Unassembled WGS sequence"/>
</dbReference>
<proteinExistence type="inferred from homology"/>
<sequence>MKAVVTGGAGFIGSRLSAALHKEGHEVIVIDDLSSGSPKDLPNGLRLVKMNICDTALPAILADEHPDIVYHLASQGEMSRTILDPIADLTTNIVGTLRVLEGCRQASSCKIVLASTAAVFGEVKPFRVSEDTPVCPVSPYGLSKRAAERYTSWYYQLYGVPFTILRFANVYGPGQKPKGEVGVIAVFMERLKLGQPLPIHGNGEQHRDFVHVDDAVQACLASKGRGDNEIVHIGTGVSHSIAMIAEVLTDLHDAPIEICYTEVREDDPWSSAFIPDKASNVLGWTPRIPFLEGLRSTYEEQFGSRPPVNDRDEDQEQP</sequence>
<evidence type="ECO:0000313" key="4">
    <source>
        <dbReference type="EMBL" id="MFC5653497.1"/>
    </source>
</evidence>
<comment type="similarity">
    <text evidence="1">Belongs to the NAD(P)-dependent epimerase/dehydratase family.</text>
</comment>
<comment type="caution">
    <text evidence="4">The sequence shown here is derived from an EMBL/GenBank/DDBJ whole genome shotgun (WGS) entry which is preliminary data.</text>
</comment>
<keyword evidence="5" id="KW-1185">Reference proteome</keyword>
<dbReference type="EMBL" id="JBHSOW010000127">
    <property type="protein sequence ID" value="MFC5653497.1"/>
    <property type="molecule type" value="Genomic_DNA"/>
</dbReference>